<keyword evidence="7" id="KW-0732">Signal</keyword>
<dbReference type="InterPro" id="IPR001881">
    <property type="entry name" value="EGF-like_Ca-bd_dom"/>
</dbReference>
<dbReference type="SMART" id="SM00220">
    <property type="entry name" value="S_TKc"/>
    <property type="match status" value="1"/>
</dbReference>
<dbReference type="SUPFAM" id="SSF56112">
    <property type="entry name" value="Protein kinase-like (PK-like)"/>
    <property type="match status" value="1"/>
</dbReference>
<dbReference type="EMBL" id="JACTNZ010000004">
    <property type="protein sequence ID" value="KAG5552346.1"/>
    <property type="molecule type" value="Genomic_DNA"/>
</dbReference>
<dbReference type="InterPro" id="IPR000719">
    <property type="entry name" value="Prot_kinase_dom"/>
</dbReference>
<evidence type="ECO:0000256" key="8">
    <source>
        <dbReference type="ARBA" id="ARBA00022737"/>
    </source>
</evidence>
<organism evidence="24 25">
    <name type="scientific">Rhododendron griersonianum</name>
    <dbReference type="NCBI Taxonomy" id="479676"/>
    <lineage>
        <taxon>Eukaryota</taxon>
        <taxon>Viridiplantae</taxon>
        <taxon>Streptophyta</taxon>
        <taxon>Embryophyta</taxon>
        <taxon>Tracheophyta</taxon>
        <taxon>Spermatophyta</taxon>
        <taxon>Magnoliopsida</taxon>
        <taxon>eudicotyledons</taxon>
        <taxon>Gunneridae</taxon>
        <taxon>Pentapetalae</taxon>
        <taxon>asterids</taxon>
        <taxon>Ericales</taxon>
        <taxon>Ericaceae</taxon>
        <taxon>Ericoideae</taxon>
        <taxon>Rhodoreae</taxon>
        <taxon>Rhododendron</taxon>
    </lineage>
</organism>
<keyword evidence="15" id="KW-0325">Glycoprotein</keyword>
<dbReference type="FunFam" id="1.10.510.10:FF:000084">
    <property type="entry name" value="Wall-associated receptor kinase 2"/>
    <property type="match status" value="1"/>
</dbReference>
<sequence length="808" mass="88759">MSELDRLVVEVHSLPTIMCPSLNMHLRVDVLLLLLFLSCLRLLLLAQPTLGLGSTNTNPNITAVTNSSFFIAKPGCQPNCGDITVPYPFGIGNDSACSISFWLQLTCNTSFDPPKLFLGGLQVLSISQTEVRVQNTVAALCYNQAGNQTYSSQFWMSLGDAWPYTFSDTENIFTVVGCNVYALISWSQQFSTGCLSVCSNGADVVAGNNCTGIGCCQSNIPMGLKNFDVFLGFVGNHTQVLSFDSCIYAFLGEQDRFQFNGTSDFNNLTSFINRTLGNVPVVLDFVIGNQTCLEAQNSSASLCQNNTSCIDSDGGYLCSCLDGYKGNPYLSSGCTDIDECNNTGLILNNCNANATCTNTAGSFTCTCLDQYSGDGTTDGSGCIPKASQAPQASQSSGIKLSLGLSFGFLSLLMVVTGLYFSIQRRKLIKLRDQFFQQNGGLLMKQKISSIDGTSTAKPIKIFTTEELKKATNNYAESQILGRGGYGVVYKGILPDQREVAIKKSKVIDKNQVKQFINELLIVTEVSHRNVVKLLGCCFESEVPQLVYEYISNGTLFEHIHKTFSWLTLDDRLRIATEAASALSYLHSYASIPIIHRDVKSANILLDANYVAKMADFGASRLVPFDQTQVTTLVQGTFGYLDPEYFHSSQLTEKSDVYSFGVVLAELLTGKKPICLDRSHEERNLATYFIVSMKESRLFQILDPRLVREGTLEQLEAFAELVKRCLCLKSEERPSMKEVVVELEGLRKIKKDQWVNQQSHVESESLQSQEARADTTCIELISLSPDASGISGQNSFNCSMTFPLNSSRY</sequence>
<evidence type="ECO:0000256" key="11">
    <source>
        <dbReference type="ARBA" id="ARBA00022840"/>
    </source>
</evidence>
<keyword evidence="5" id="KW-0808">Transferase</keyword>
<comment type="subcellular location">
    <subcellularLocation>
        <location evidence="1">Membrane</location>
        <topology evidence="1">Single-pass type I membrane protein</topology>
    </subcellularLocation>
</comment>
<keyword evidence="14" id="KW-1015">Disulfide bond</keyword>
<dbReference type="InterPro" id="IPR009030">
    <property type="entry name" value="Growth_fac_rcpt_cys_sf"/>
</dbReference>
<dbReference type="PROSITE" id="PS50011">
    <property type="entry name" value="PROTEIN_KINASE_DOM"/>
    <property type="match status" value="1"/>
</dbReference>
<keyword evidence="3 19" id="KW-0245">EGF-like domain</keyword>
<dbReference type="InterPro" id="IPR024731">
    <property type="entry name" value="NELL2-like_EGF"/>
</dbReference>
<name>A0AAV6KII0_9ERIC</name>
<dbReference type="Gene3D" id="3.30.200.20">
    <property type="entry name" value="Phosphorylase Kinase, domain 1"/>
    <property type="match status" value="1"/>
</dbReference>
<dbReference type="FunFam" id="2.10.25.10:FF:000038">
    <property type="entry name" value="Fibrillin 2"/>
    <property type="match status" value="1"/>
</dbReference>
<evidence type="ECO:0000256" key="21">
    <source>
        <dbReference type="SAM" id="Phobius"/>
    </source>
</evidence>
<dbReference type="GO" id="GO:0030247">
    <property type="term" value="F:polysaccharide binding"/>
    <property type="evidence" value="ECO:0007669"/>
    <property type="project" value="InterPro"/>
</dbReference>
<keyword evidence="4" id="KW-0597">Phosphoprotein</keyword>
<dbReference type="Pfam" id="PF00008">
    <property type="entry name" value="EGF"/>
    <property type="match status" value="1"/>
</dbReference>
<dbReference type="GO" id="GO:0005509">
    <property type="term" value="F:calcium ion binding"/>
    <property type="evidence" value="ECO:0007669"/>
    <property type="project" value="InterPro"/>
</dbReference>
<dbReference type="GO" id="GO:0007166">
    <property type="term" value="P:cell surface receptor signaling pathway"/>
    <property type="evidence" value="ECO:0007669"/>
    <property type="project" value="InterPro"/>
</dbReference>
<reference evidence="24" key="1">
    <citation type="submission" date="2020-08" db="EMBL/GenBank/DDBJ databases">
        <title>Plant Genome Project.</title>
        <authorList>
            <person name="Zhang R.-G."/>
        </authorList>
    </citation>
    <scope>NUCLEOTIDE SEQUENCE</scope>
    <source>
        <strain evidence="24">WSP0</strain>
        <tissue evidence="24">Leaf</tissue>
    </source>
</reference>
<feature type="transmembrane region" description="Helical" evidence="21">
    <location>
        <begin position="400"/>
        <end position="422"/>
    </location>
</feature>
<evidence type="ECO:0000256" key="2">
    <source>
        <dbReference type="ARBA" id="ARBA00022527"/>
    </source>
</evidence>
<dbReference type="PROSITE" id="PS00107">
    <property type="entry name" value="PROTEIN_KINASE_ATP"/>
    <property type="match status" value="1"/>
</dbReference>
<dbReference type="FunFam" id="3.30.200.20:FF:000043">
    <property type="entry name" value="Wall-associated receptor kinase 2"/>
    <property type="match status" value="1"/>
</dbReference>
<evidence type="ECO:0000256" key="6">
    <source>
        <dbReference type="ARBA" id="ARBA00022692"/>
    </source>
</evidence>
<dbReference type="Proteomes" id="UP000823749">
    <property type="component" value="Chromosome 4"/>
</dbReference>
<evidence type="ECO:0000259" key="23">
    <source>
        <dbReference type="PROSITE" id="PS50026"/>
    </source>
</evidence>
<evidence type="ECO:0000256" key="19">
    <source>
        <dbReference type="PROSITE-ProRule" id="PRU00076"/>
    </source>
</evidence>
<dbReference type="InterPro" id="IPR045274">
    <property type="entry name" value="WAK-like"/>
</dbReference>
<dbReference type="PROSITE" id="PS00108">
    <property type="entry name" value="PROTEIN_KINASE_ST"/>
    <property type="match status" value="1"/>
</dbReference>
<evidence type="ECO:0000256" key="16">
    <source>
        <dbReference type="ARBA" id="ARBA00047558"/>
    </source>
</evidence>
<dbReference type="PROSITE" id="PS00010">
    <property type="entry name" value="ASX_HYDROXYL"/>
    <property type="match status" value="2"/>
</dbReference>
<evidence type="ECO:0000256" key="3">
    <source>
        <dbReference type="ARBA" id="ARBA00022536"/>
    </source>
</evidence>
<keyword evidence="11 20" id="KW-0067">ATP-binding</keyword>
<evidence type="ECO:0000256" key="14">
    <source>
        <dbReference type="ARBA" id="ARBA00023157"/>
    </source>
</evidence>
<dbReference type="SUPFAM" id="SSF57184">
    <property type="entry name" value="Growth factor receptor domain"/>
    <property type="match status" value="1"/>
</dbReference>
<evidence type="ECO:0000256" key="15">
    <source>
        <dbReference type="ARBA" id="ARBA00023180"/>
    </source>
</evidence>
<keyword evidence="6 21" id="KW-0812">Transmembrane</keyword>
<dbReference type="Pfam" id="PF12947">
    <property type="entry name" value="EGF_3"/>
    <property type="match status" value="1"/>
</dbReference>
<dbReference type="CDD" id="cd14066">
    <property type="entry name" value="STKc_IRAK"/>
    <property type="match status" value="1"/>
</dbReference>
<gene>
    <name evidence="24" type="ORF">RHGRI_010432</name>
</gene>
<dbReference type="InterPro" id="IPR000742">
    <property type="entry name" value="EGF"/>
</dbReference>
<keyword evidence="12 21" id="KW-1133">Transmembrane helix</keyword>
<comment type="caution">
    <text evidence="19">Lacks conserved residue(s) required for the propagation of feature annotation.</text>
</comment>
<evidence type="ECO:0000256" key="13">
    <source>
        <dbReference type="ARBA" id="ARBA00023136"/>
    </source>
</evidence>
<keyword evidence="13 21" id="KW-0472">Membrane</keyword>
<dbReference type="PANTHER" id="PTHR27005">
    <property type="entry name" value="WALL-ASSOCIATED RECEPTOR KINASE-LIKE 21"/>
    <property type="match status" value="1"/>
</dbReference>
<protein>
    <submittedName>
        <fullName evidence="24">Uncharacterized protein</fullName>
    </submittedName>
</protein>
<evidence type="ECO:0000256" key="1">
    <source>
        <dbReference type="ARBA" id="ARBA00004479"/>
    </source>
</evidence>
<evidence type="ECO:0000256" key="12">
    <source>
        <dbReference type="ARBA" id="ARBA00022989"/>
    </source>
</evidence>
<dbReference type="Pfam" id="PF00069">
    <property type="entry name" value="Pkinase"/>
    <property type="match status" value="1"/>
</dbReference>
<feature type="binding site" evidence="20">
    <location>
        <position position="503"/>
    </location>
    <ligand>
        <name>ATP</name>
        <dbReference type="ChEBI" id="CHEBI:30616"/>
    </ligand>
</feature>
<comment type="function">
    <text evidence="18">Serine/threonine-protein kinase that may function as a signaling receptor of extracellular matrix component. Binding to pectin may have significance in the control of cell expansion, morphogenesis and development.</text>
</comment>
<evidence type="ECO:0000256" key="4">
    <source>
        <dbReference type="ARBA" id="ARBA00022553"/>
    </source>
</evidence>
<dbReference type="InterPro" id="IPR018097">
    <property type="entry name" value="EGF_Ca-bd_CS"/>
</dbReference>
<evidence type="ECO:0000256" key="5">
    <source>
        <dbReference type="ARBA" id="ARBA00022679"/>
    </source>
</evidence>
<dbReference type="PROSITE" id="PS01187">
    <property type="entry name" value="EGF_CA"/>
    <property type="match status" value="1"/>
</dbReference>
<keyword evidence="9 20" id="KW-0547">Nucleotide-binding</keyword>
<comment type="catalytic activity">
    <reaction evidence="16">
        <text>L-seryl-[protein] + ATP = O-phospho-L-seryl-[protein] + ADP + H(+)</text>
        <dbReference type="Rhea" id="RHEA:17989"/>
        <dbReference type="Rhea" id="RHEA-COMP:9863"/>
        <dbReference type="Rhea" id="RHEA-COMP:11604"/>
        <dbReference type="ChEBI" id="CHEBI:15378"/>
        <dbReference type="ChEBI" id="CHEBI:29999"/>
        <dbReference type="ChEBI" id="CHEBI:30616"/>
        <dbReference type="ChEBI" id="CHEBI:83421"/>
        <dbReference type="ChEBI" id="CHEBI:456216"/>
    </reaction>
</comment>
<dbReference type="GO" id="GO:0005886">
    <property type="term" value="C:plasma membrane"/>
    <property type="evidence" value="ECO:0007669"/>
    <property type="project" value="TreeGrafter"/>
</dbReference>
<keyword evidence="2" id="KW-0723">Serine/threonine-protein kinase</keyword>
<dbReference type="InterPro" id="IPR017441">
    <property type="entry name" value="Protein_kinase_ATP_BS"/>
</dbReference>
<dbReference type="SMART" id="SM00181">
    <property type="entry name" value="EGF"/>
    <property type="match status" value="2"/>
</dbReference>
<dbReference type="PROSITE" id="PS50026">
    <property type="entry name" value="EGF_3"/>
    <property type="match status" value="1"/>
</dbReference>
<dbReference type="Gene3D" id="2.10.25.10">
    <property type="entry name" value="Laminin"/>
    <property type="match status" value="2"/>
</dbReference>
<evidence type="ECO:0000256" key="18">
    <source>
        <dbReference type="ARBA" id="ARBA00058961"/>
    </source>
</evidence>
<dbReference type="GO" id="GO:0004674">
    <property type="term" value="F:protein serine/threonine kinase activity"/>
    <property type="evidence" value="ECO:0007669"/>
    <property type="project" value="UniProtKB-KW"/>
</dbReference>
<dbReference type="AlphaFoldDB" id="A0AAV6KII0"/>
<dbReference type="Gene3D" id="1.10.510.10">
    <property type="entry name" value="Transferase(Phosphotransferase) domain 1"/>
    <property type="match status" value="1"/>
</dbReference>
<proteinExistence type="predicted"/>
<dbReference type="InterPro" id="IPR000152">
    <property type="entry name" value="EGF-type_Asp/Asn_hydroxyl_site"/>
</dbReference>
<evidence type="ECO:0000256" key="9">
    <source>
        <dbReference type="ARBA" id="ARBA00022741"/>
    </source>
</evidence>
<feature type="domain" description="EGF-like" evidence="23">
    <location>
        <begin position="336"/>
        <end position="377"/>
    </location>
</feature>
<dbReference type="GO" id="GO:0005524">
    <property type="term" value="F:ATP binding"/>
    <property type="evidence" value="ECO:0007669"/>
    <property type="project" value="UniProtKB-UniRule"/>
</dbReference>
<keyword evidence="25" id="KW-1185">Reference proteome</keyword>
<dbReference type="SMART" id="SM00179">
    <property type="entry name" value="EGF_CA"/>
    <property type="match status" value="2"/>
</dbReference>
<evidence type="ECO:0000313" key="25">
    <source>
        <dbReference type="Proteomes" id="UP000823749"/>
    </source>
</evidence>
<comment type="catalytic activity">
    <reaction evidence="17">
        <text>L-threonyl-[protein] + ATP = O-phospho-L-threonyl-[protein] + ADP + H(+)</text>
        <dbReference type="Rhea" id="RHEA:46608"/>
        <dbReference type="Rhea" id="RHEA-COMP:11060"/>
        <dbReference type="Rhea" id="RHEA-COMP:11605"/>
        <dbReference type="ChEBI" id="CHEBI:15378"/>
        <dbReference type="ChEBI" id="CHEBI:30013"/>
        <dbReference type="ChEBI" id="CHEBI:30616"/>
        <dbReference type="ChEBI" id="CHEBI:61977"/>
        <dbReference type="ChEBI" id="CHEBI:456216"/>
    </reaction>
</comment>
<dbReference type="Pfam" id="PF13947">
    <property type="entry name" value="GUB_WAK_bind"/>
    <property type="match status" value="1"/>
</dbReference>
<evidence type="ECO:0000313" key="24">
    <source>
        <dbReference type="EMBL" id="KAG5552346.1"/>
    </source>
</evidence>
<evidence type="ECO:0000256" key="10">
    <source>
        <dbReference type="ARBA" id="ARBA00022777"/>
    </source>
</evidence>
<evidence type="ECO:0000259" key="22">
    <source>
        <dbReference type="PROSITE" id="PS50011"/>
    </source>
</evidence>
<keyword evidence="8" id="KW-0677">Repeat</keyword>
<keyword evidence="10" id="KW-0418">Kinase</keyword>
<evidence type="ECO:0000256" key="20">
    <source>
        <dbReference type="PROSITE-ProRule" id="PRU10141"/>
    </source>
</evidence>
<dbReference type="CDD" id="cd00054">
    <property type="entry name" value="EGF_CA"/>
    <property type="match status" value="2"/>
</dbReference>
<dbReference type="InterPro" id="IPR025287">
    <property type="entry name" value="WAK_GUB"/>
</dbReference>
<evidence type="ECO:0000256" key="7">
    <source>
        <dbReference type="ARBA" id="ARBA00022729"/>
    </source>
</evidence>
<accession>A0AAV6KII0</accession>
<dbReference type="InterPro" id="IPR011009">
    <property type="entry name" value="Kinase-like_dom_sf"/>
</dbReference>
<feature type="domain" description="Protein kinase" evidence="22">
    <location>
        <begin position="474"/>
        <end position="754"/>
    </location>
</feature>
<evidence type="ECO:0000256" key="17">
    <source>
        <dbReference type="ARBA" id="ARBA00047951"/>
    </source>
</evidence>
<dbReference type="InterPro" id="IPR008271">
    <property type="entry name" value="Ser/Thr_kinase_AS"/>
</dbReference>
<comment type="caution">
    <text evidence="24">The sequence shown here is derived from an EMBL/GenBank/DDBJ whole genome shotgun (WGS) entry which is preliminary data.</text>
</comment>
<dbReference type="PANTHER" id="PTHR27005:SF283">
    <property type="entry name" value="OS02G0633066 PROTEIN"/>
    <property type="match status" value="1"/>
</dbReference>